<dbReference type="AlphaFoldDB" id="A0A1G7BQE1"/>
<reference evidence="2" key="1">
    <citation type="submission" date="2016-10" db="EMBL/GenBank/DDBJ databases">
        <authorList>
            <person name="Varghese N."/>
            <person name="Submissions S."/>
        </authorList>
    </citation>
    <scope>NUCLEOTIDE SEQUENCE [LARGE SCALE GENOMIC DNA]</scope>
    <source>
        <strain evidence="2">DSM 8987</strain>
    </source>
</reference>
<protein>
    <submittedName>
        <fullName evidence="1">Uncharacterized protein</fullName>
    </submittedName>
</protein>
<sequence length="67" mass="7740">MFRRVKTRQKEDLTMSITIPLKEIIGKKPHVVATLLKELGIDTEKPYVYRVNALEIVIEQNRFSGIA</sequence>
<dbReference type="Proteomes" id="UP000243205">
    <property type="component" value="Unassembled WGS sequence"/>
</dbReference>
<name>A0A1G7BQE1_9BACT</name>
<evidence type="ECO:0000313" key="1">
    <source>
        <dbReference type="EMBL" id="SDE29299.1"/>
    </source>
</evidence>
<proteinExistence type="predicted"/>
<keyword evidence="2" id="KW-1185">Reference proteome</keyword>
<organism evidence="1 2">
    <name type="scientific">Desulfuromonas thiophila</name>
    <dbReference type="NCBI Taxonomy" id="57664"/>
    <lineage>
        <taxon>Bacteria</taxon>
        <taxon>Pseudomonadati</taxon>
        <taxon>Thermodesulfobacteriota</taxon>
        <taxon>Desulfuromonadia</taxon>
        <taxon>Desulfuromonadales</taxon>
        <taxon>Desulfuromonadaceae</taxon>
        <taxon>Desulfuromonas</taxon>
    </lineage>
</organism>
<dbReference type="EMBL" id="FNAQ01000007">
    <property type="protein sequence ID" value="SDE29299.1"/>
    <property type="molecule type" value="Genomic_DNA"/>
</dbReference>
<gene>
    <name evidence="1" type="ORF">SAMN05661003_1073</name>
</gene>
<evidence type="ECO:0000313" key="2">
    <source>
        <dbReference type="Proteomes" id="UP000243205"/>
    </source>
</evidence>
<accession>A0A1G7BQE1</accession>